<sequence length="215" mass="22286">MYHRTRIRRTRIRLVATVAAAGICALGLTACDSGDSGDTVTDKPKAKASASATASEKPASEKPASEKPASEKSGTPDVAKVGDTIALKGLEDGNKLDVTVVKIADPAKSSDEFTTPGSGKRFVGVQFKLVNTGTAAYSDSPANGAKITDVDGQQFESTFADITAGPSMSSAVRLKPGGKALGWIVFEVPKASKTDTIQFAMNSGMANQTGEWKLS</sequence>
<comment type="caution">
    <text evidence="5">The sequence shown here is derived from an EMBL/GenBank/DDBJ whole genome shotgun (WGS) entry which is preliminary data.</text>
</comment>
<dbReference type="PROSITE" id="PS51257">
    <property type="entry name" value="PROKAR_LIPOPROTEIN"/>
    <property type="match status" value="1"/>
</dbReference>
<gene>
    <name evidence="5" type="ORF">JOF35_000271</name>
</gene>
<dbReference type="EMBL" id="JAURUE010000001">
    <property type="protein sequence ID" value="MDP9607994.1"/>
    <property type="molecule type" value="Genomic_DNA"/>
</dbReference>
<dbReference type="RefSeq" id="WP_307109954.1">
    <property type="nucleotide sequence ID" value="NZ_JAURUE010000001.1"/>
</dbReference>
<evidence type="ECO:0000313" key="5">
    <source>
        <dbReference type="EMBL" id="MDP9607994.1"/>
    </source>
</evidence>
<keyword evidence="1 3" id="KW-0732">Signal</keyword>
<protein>
    <recommendedName>
        <fullName evidence="4">DUF4352 domain-containing protein</fullName>
    </recommendedName>
</protein>
<feature type="region of interest" description="Disordered" evidence="2">
    <location>
        <begin position="35"/>
        <end position="78"/>
    </location>
</feature>
<name>A0ABT9KHW5_9ACTN</name>
<organism evidence="5 6">
    <name type="scientific">Streptomyces demainii</name>
    <dbReference type="NCBI Taxonomy" id="588122"/>
    <lineage>
        <taxon>Bacteria</taxon>
        <taxon>Bacillati</taxon>
        <taxon>Actinomycetota</taxon>
        <taxon>Actinomycetes</taxon>
        <taxon>Kitasatosporales</taxon>
        <taxon>Streptomycetaceae</taxon>
        <taxon>Streptomyces</taxon>
    </lineage>
</organism>
<dbReference type="Gene3D" id="2.60.40.1240">
    <property type="match status" value="1"/>
</dbReference>
<proteinExistence type="predicted"/>
<evidence type="ECO:0000313" key="6">
    <source>
        <dbReference type="Proteomes" id="UP001234880"/>
    </source>
</evidence>
<reference evidence="5 6" key="1">
    <citation type="submission" date="2023-07" db="EMBL/GenBank/DDBJ databases">
        <title>Sequencing the genomes of 1000 actinobacteria strains.</title>
        <authorList>
            <person name="Klenk H.-P."/>
        </authorList>
    </citation>
    <scope>NUCLEOTIDE SEQUENCE [LARGE SCALE GENOMIC DNA]</scope>
    <source>
        <strain evidence="5 6">DSM 41600</strain>
    </source>
</reference>
<dbReference type="Proteomes" id="UP001234880">
    <property type="component" value="Unassembled WGS sequence"/>
</dbReference>
<evidence type="ECO:0000256" key="3">
    <source>
        <dbReference type="SAM" id="SignalP"/>
    </source>
</evidence>
<feature type="compositionally biased region" description="Basic and acidic residues" evidence="2">
    <location>
        <begin position="58"/>
        <end position="70"/>
    </location>
</feature>
<evidence type="ECO:0000256" key="2">
    <source>
        <dbReference type="SAM" id="MobiDB-lite"/>
    </source>
</evidence>
<evidence type="ECO:0000256" key="1">
    <source>
        <dbReference type="ARBA" id="ARBA00022729"/>
    </source>
</evidence>
<evidence type="ECO:0000259" key="4">
    <source>
        <dbReference type="Pfam" id="PF11611"/>
    </source>
</evidence>
<keyword evidence="6" id="KW-1185">Reference proteome</keyword>
<feature type="signal peptide" evidence="3">
    <location>
        <begin position="1"/>
        <end position="30"/>
    </location>
</feature>
<dbReference type="InterPro" id="IPR029051">
    <property type="entry name" value="DUF4352"/>
</dbReference>
<dbReference type="InterPro" id="IPR029050">
    <property type="entry name" value="Immunoprotect_excell_Ig-like"/>
</dbReference>
<accession>A0ABT9KHW5</accession>
<feature type="chain" id="PRO_5045094913" description="DUF4352 domain-containing protein" evidence="3">
    <location>
        <begin position="31"/>
        <end position="215"/>
    </location>
</feature>
<feature type="domain" description="DUF4352" evidence="4">
    <location>
        <begin position="94"/>
        <end position="200"/>
    </location>
</feature>
<dbReference type="Pfam" id="PF11611">
    <property type="entry name" value="DUF4352"/>
    <property type="match status" value="1"/>
</dbReference>
<feature type="compositionally biased region" description="Low complexity" evidence="2">
    <location>
        <begin position="47"/>
        <end position="57"/>
    </location>
</feature>